<keyword evidence="3" id="KW-1185">Reference proteome</keyword>
<dbReference type="Pfam" id="PF21525">
    <property type="entry name" value="Nlp36"/>
    <property type="match status" value="1"/>
</dbReference>
<evidence type="ECO:0000256" key="1">
    <source>
        <dbReference type="SAM" id="Phobius"/>
    </source>
</evidence>
<evidence type="ECO:0000313" key="2">
    <source>
        <dbReference type="EMBL" id="GMT22758.1"/>
    </source>
</evidence>
<name>A0AAV5VTI2_9BILA</name>
<reference evidence="2" key="1">
    <citation type="submission" date="2023-10" db="EMBL/GenBank/DDBJ databases">
        <title>Genome assembly of Pristionchus species.</title>
        <authorList>
            <person name="Yoshida K."/>
            <person name="Sommer R.J."/>
        </authorList>
    </citation>
    <scope>NUCLEOTIDE SEQUENCE</scope>
    <source>
        <strain evidence="2">RS5133</strain>
    </source>
</reference>
<comment type="caution">
    <text evidence="2">The sequence shown here is derived from an EMBL/GenBank/DDBJ whole genome shotgun (WGS) entry which is preliminary data.</text>
</comment>
<accession>A0AAV5VTI2</accession>
<organism evidence="2 3">
    <name type="scientific">Pristionchus fissidentatus</name>
    <dbReference type="NCBI Taxonomy" id="1538716"/>
    <lineage>
        <taxon>Eukaryota</taxon>
        <taxon>Metazoa</taxon>
        <taxon>Ecdysozoa</taxon>
        <taxon>Nematoda</taxon>
        <taxon>Chromadorea</taxon>
        <taxon>Rhabditida</taxon>
        <taxon>Rhabditina</taxon>
        <taxon>Diplogasteromorpha</taxon>
        <taxon>Diplogasteroidea</taxon>
        <taxon>Neodiplogasteridae</taxon>
        <taxon>Pristionchus</taxon>
    </lineage>
</organism>
<keyword evidence="1" id="KW-0812">Transmembrane</keyword>
<keyword evidence="1" id="KW-0472">Membrane</keyword>
<gene>
    <name evidence="2" type="ORF">PFISCL1PPCAC_14055</name>
</gene>
<keyword evidence="1" id="KW-1133">Transmembrane helix</keyword>
<protein>
    <submittedName>
        <fullName evidence="2">Uncharacterized protein</fullName>
    </submittedName>
</protein>
<feature type="non-terminal residue" evidence="2">
    <location>
        <position position="71"/>
    </location>
</feature>
<dbReference type="AlphaFoldDB" id="A0AAV5VTI2"/>
<sequence length="71" mass="8100">MPKQEFDVIDYMAPVIMGVLFAIAAFLVSVVINFTCIQKDDEITKFEKWGAKHNIRAGVHRLSVVKKFTDK</sequence>
<dbReference type="EMBL" id="BTSY01000004">
    <property type="protein sequence ID" value="GMT22758.1"/>
    <property type="molecule type" value="Genomic_DNA"/>
</dbReference>
<evidence type="ECO:0000313" key="3">
    <source>
        <dbReference type="Proteomes" id="UP001432322"/>
    </source>
</evidence>
<dbReference type="Proteomes" id="UP001432322">
    <property type="component" value="Unassembled WGS sequence"/>
</dbReference>
<proteinExistence type="predicted"/>
<feature type="transmembrane region" description="Helical" evidence="1">
    <location>
        <begin position="12"/>
        <end position="36"/>
    </location>
</feature>